<dbReference type="InterPro" id="IPR036046">
    <property type="entry name" value="Acylphosphatase-like_dom_sf"/>
</dbReference>
<keyword evidence="8" id="KW-1185">Reference proteome</keyword>
<protein>
    <recommendedName>
        <fullName evidence="2 4">acylphosphatase</fullName>
        <ecNumber evidence="2 4">3.6.1.7</ecNumber>
    </recommendedName>
</protein>
<evidence type="ECO:0000313" key="7">
    <source>
        <dbReference type="EMBL" id="SKB64359.1"/>
    </source>
</evidence>
<dbReference type="AlphaFoldDB" id="A0A1T5CY87"/>
<evidence type="ECO:0000256" key="1">
    <source>
        <dbReference type="ARBA" id="ARBA00005614"/>
    </source>
</evidence>
<dbReference type="EC" id="3.6.1.7" evidence="2 4"/>
<dbReference type="RefSeq" id="WP_394332955.1">
    <property type="nucleotide sequence ID" value="NZ_FUYS01000005.1"/>
</dbReference>
<evidence type="ECO:0000256" key="2">
    <source>
        <dbReference type="ARBA" id="ARBA00012150"/>
    </source>
</evidence>
<dbReference type="Gene3D" id="3.30.70.100">
    <property type="match status" value="1"/>
</dbReference>
<dbReference type="InterPro" id="IPR001792">
    <property type="entry name" value="Acylphosphatase-like_dom"/>
</dbReference>
<feature type="domain" description="Acylphosphatase-like" evidence="6">
    <location>
        <begin position="9"/>
        <end position="95"/>
    </location>
</feature>
<evidence type="ECO:0000256" key="5">
    <source>
        <dbReference type="RuleBase" id="RU004168"/>
    </source>
</evidence>
<dbReference type="STRING" id="623280.SAMN05660226_02461"/>
<reference evidence="7 8" key="1">
    <citation type="submission" date="2017-02" db="EMBL/GenBank/DDBJ databases">
        <authorList>
            <person name="Peterson S.W."/>
        </authorList>
    </citation>
    <scope>NUCLEOTIDE SEQUENCE [LARGE SCALE GENOMIC DNA]</scope>
    <source>
        <strain evidence="7 8">DSM 22899</strain>
    </source>
</reference>
<dbReference type="PROSITE" id="PS51160">
    <property type="entry name" value="ACYLPHOSPHATASE_3"/>
    <property type="match status" value="1"/>
</dbReference>
<comment type="catalytic activity">
    <reaction evidence="3 4">
        <text>an acyl phosphate + H2O = a carboxylate + phosphate + H(+)</text>
        <dbReference type="Rhea" id="RHEA:14965"/>
        <dbReference type="ChEBI" id="CHEBI:15377"/>
        <dbReference type="ChEBI" id="CHEBI:15378"/>
        <dbReference type="ChEBI" id="CHEBI:29067"/>
        <dbReference type="ChEBI" id="CHEBI:43474"/>
        <dbReference type="ChEBI" id="CHEBI:59918"/>
        <dbReference type="EC" id="3.6.1.7"/>
    </reaction>
</comment>
<comment type="similarity">
    <text evidence="1 5">Belongs to the acylphosphatase family.</text>
</comment>
<proteinExistence type="inferred from homology"/>
<evidence type="ECO:0000313" key="8">
    <source>
        <dbReference type="Proteomes" id="UP000190541"/>
    </source>
</evidence>
<dbReference type="InterPro" id="IPR020456">
    <property type="entry name" value="Acylphosphatase"/>
</dbReference>
<feature type="active site" evidence="4">
    <location>
        <position position="24"/>
    </location>
</feature>
<dbReference type="EMBL" id="FUYS01000005">
    <property type="protein sequence ID" value="SKB64359.1"/>
    <property type="molecule type" value="Genomic_DNA"/>
</dbReference>
<gene>
    <name evidence="7" type="ORF">SAMN05660226_02461</name>
</gene>
<dbReference type="PANTHER" id="PTHR47268">
    <property type="entry name" value="ACYLPHOSPHATASE"/>
    <property type="match status" value="1"/>
</dbReference>
<evidence type="ECO:0000256" key="4">
    <source>
        <dbReference type="PROSITE-ProRule" id="PRU00520"/>
    </source>
</evidence>
<dbReference type="InterPro" id="IPR017968">
    <property type="entry name" value="Acylphosphatase_CS"/>
</dbReference>
<dbReference type="SUPFAM" id="SSF54975">
    <property type="entry name" value="Acylphosphatase/BLUF domain-like"/>
    <property type="match status" value="1"/>
</dbReference>
<organism evidence="7 8">
    <name type="scientific">Parapedobacter luteus</name>
    <dbReference type="NCBI Taxonomy" id="623280"/>
    <lineage>
        <taxon>Bacteria</taxon>
        <taxon>Pseudomonadati</taxon>
        <taxon>Bacteroidota</taxon>
        <taxon>Sphingobacteriia</taxon>
        <taxon>Sphingobacteriales</taxon>
        <taxon>Sphingobacteriaceae</taxon>
        <taxon>Parapedobacter</taxon>
    </lineage>
</organism>
<evidence type="ECO:0000256" key="3">
    <source>
        <dbReference type="ARBA" id="ARBA00047645"/>
    </source>
</evidence>
<name>A0A1T5CY87_9SPHI</name>
<evidence type="ECO:0000259" key="6">
    <source>
        <dbReference type="PROSITE" id="PS51160"/>
    </source>
</evidence>
<sequence length="99" mass="11234">MANEHELKHLNITVYGKVQGVYFRLTTKAVADQLGVKGTARNKPEGTVYIEAEGDSFALESFFEWCQEGPEGAVVEKVDCEEGEMKNYRNFEVIRKSRD</sequence>
<dbReference type="PROSITE" id="PS00150">
    <property type="entry name" value="ACYLPHOSPHATASE_1"/>
    <property type="match status" value="1"/>
</dbReference>
<dbReference type="GO" id="GO:0003998">
    <property type="term" value="F:acylphosphatase activity"/>
    <property type="evidence" value="ECO:0007669"/>
    <property type="project" value="UniProtKB-EC"/>
</dbReference>
<feature type="active site" evidence="4">
    <location>
        <position position="42"/>
    </location>
</feature>
<dbReference type="Pfam" id="PF00708">
    <property type="entry name" value="Acylphosphatase"/>
    <property type="match status" value="1"/>
</dbReference>
<dbReference type="PANTHER" id="PTHR47268:SF4">
    <property type="entry name" value="ACYLPHOSPHATASE"/>
    <property type="match status" value="1"/>
</dbReference>
<dbReference type="PRINTS" id="PR00112">
    <property type="entry name" value="ACYLPHPHTASE"/>
</dbReference>
<accession>A0A1T5CY87</accession>
<dbReference type="Proteomes" id="UP000190541">
    <property type="component" value="Unassembled WGS sequence"/>
</dbReference>
<keyword evidence="4" id="KW-0378">Hydrolase</keyword>